<evidence type="ECO:0000256" key="10">
    <source>
        <dbReference type="PIRNR" id="PIRNR000804"/>
    </source>
</evidence>
<dbReference type="GO" id="GO:0006271">
    <property type="term" value="P:DNA strand elongation involved in DNA replication"/>
    <property type="evidence" value="ECO:0007669"/>
    <property type="project" value="TreeGrafter"/>
</dbReference>
<dbReference type="PANTHER" id="PTHR30478:SF0">
    <property type="entry name" value="BETA SLIDING CLAMP"/>
    <property type="match status" value="1"/>
</dbReference>
<evidence type="ECO:0000313" key="14">
    <source>
        <dbReference type="EMBL" id="QAT16233.1"/>
    </source>
</evidence>
<dbReference type="GO" id="GO:0003677">
    <property type="term" value="F:DNA binding"/>
    <property type="evidence" value="ECO:0007669"/>
    <property type="project" value="UniProtKB-UniRule"/>
</dbReference>
<evidence type="ECO:0000256" key="7">
    <source>
        <dbReference type="ARBA" id="ARBA00022705"/>
    </source>
</evidence>
<keyword evidence="9" id="KW-0238">DNA-binding</keyword>
<dbReference type="Pfam" id="PF00712">
    <property type="entry name" value="DNA_pol3_beta"/>
    <property type="match status" value="1"/>
</dbReference>
<evidence type="ECO:0000313" key="15">
    <source>
        <dbReference type="Proteomes" id="UP000287243"/>
    </source>
</evidence>
<sequence length="368" mass="41977">MKIRVDKTELQKGIQAVGNVITPKNVLPILSNILFETQKNKIRLTTTDLDMGVSIILDAEILEPGAITIPTKRLNDIIKELPSGAVVINTRKNNVVDIQLENCEFKLMGLPKEEFPKLPEIKEKESLVLTQDTLKNMLQLTAFAVSHEETRYVLNGLLFEVKKNGEGESLVRFVGTDGRRLAVVEKKIPLKAHKETKVIIPYKTIQELLRNLKEEGDVSLIISQNQVFFEMDGAVIISRLIEGDFPDYQRVIPQPSALKVRLNKDDFVLVLRRANLLTTPDFQAVKFELFKNKLVVSKSTPDVGEFKEDIPLEYAGKEFVIGFNPNYFLDVLRYWREPEFSLEFYDGEKPGVVRSPEYVYIVQPMRLS</sequence>
<evidence type="ECO:0000259" key="13">
    <source>
        <dbReference type="Pfam" id="PF02768"/>
    </source>
</evidence>
<evidence type="ECO:0000256" key="8">
    <source>
        <dbReference type="ARBA" id="ARBA00022932"/>
    </source>
</evidence>
<accession>A0A410P227</accession>
<evidence type="ECO:0000256" key="4">
    <source>
        <dbReference type="ARBA" id="ARBA00022490"/>
    </source>
</evidence>
<evidence type="ECO:0000256" key="5">
    <source>
        <dbReference type="ARBA" id="ARBA00022679"/>
    </source>
</evidence>
<dbReference type="PIRSF" id="PIRSF000804">
    <property type="entry name" value="DNA_pol_III_b"/>
    <property type="match status" value="1"/>
</dbReference>
<dbReference type="Proteomes" id="UP000287243">
    <property type="component" value="Chromosome"/>
</dbReference>
<dbReference type="InterPro" id="IPR001001">
    <property type="entry name" value="DNA_polIII_beta"/>
</dbReference>
<evidence type="ECO:0000259" key="11">
    <source>
        <dbReference type="Pfam" id="PF00712"/>
    </source>
</evidence>
<dbReference type="SMART" id="SM00480">
    <property type="entry name" value="POL3Bc"/>
    <property type="match status" value="1"/>
</dbReference>
<proteinExistence type="inferred from homology"/>
<keyword evidence="8 10" id="KW-0239">DNA-directed DNA polymerase</keyword>
<dbReference type="Gene3D" id="3.70.10.10">
    <property type="match status" value="1"/>
</dbReference>
<evidence type="ECO:0000259" key="12">
    <source>
        <dbReference type="Pfam" id="PF02767"/>
    </source>
</evidence>
<evidence type="ECO:0000256" key="6">
    <source>
        <dbReference type="ARBA" id="ARBA00022695"/>
    </source>
</evidence>
<dbReference type="OrthoDB" id="8421503at2"/>
<comment type="subcellular location">
    <subcellularLocation>
        <location evidence="1 10">Cytoplasm</location>
    </subcellularLocation>
</comment>
<comment type="function">
    <text evidence="10">Confers DNA tethering and processivity to DNA polymerases and other proteins. Acts as a clamp, forming a ring around DNA (a reaction catalyzed by the clamp-loading complex) which diffuses in an ATP-independent manner freely and bidirectionally along dsDNA. Initially characterized for its ability to contact the catalytic subunit of DNA polymerase III (Pol III), a complex, multichain enzyme responsible for most of the replicative synthesis in bacteria; Pol III exhibits 3'-5' exonuclease proofreading activity. The beta chain is required for initiation of replication as well as for processivity of DNA replication.</text>
</comment>
<dbReference type="Pfam" id="PF02767">
    <property type="entry name" value="DNA_pol3_beta_2"/>
    <property type="match status" value="1"/>
</dbReference>
<protein>
    <recommendedName>
        <fullName evidence="3 10">Beta sliding clamp</fullName>
    </recommendedName>
</protein>
<dbReference type="GO" id="GO:0005737">
    <property type="term" value="C:cytoplasm"/>
    <property type="evidence" value="ECO:0007669"/>
    <property type="project" value="UniProtKB-SubCell"/>
</dbReference>
<dbReference type="GO" id="GO:0009360">
    <property type="term" value="C:DNA polymerase III complex"/>
    <property type="evidence" value="ECO:0007669"/>
    <property type="project" value="InterPro"/>
</dbReference>
<dbReference type="InterPro" id="IPR022637">
    <property type="entry name" value="DNA_polIII_beta_cen"/>
</dbReference>
<keyword evidence="5 10" id="KW-0808">Transferase</keyword>
<evidence type="ECO:0000256" key="3">
    <source>
        <dbReference type="ARBA" id="ARBA00021035"/>
    </source>
</evidence>
<dbReference type="GO" id="GO:0008408">
    <property type="term" value="F:3'-5' exonuclease activity"/>
    <property type="evidence" value="ECO:0007669"/>
    <property type="project" value="InterPro"/>
</dbReference>
<organism evidence="14 15">
    <name type="scientific">Velamenicoccus archaeovorus</name>
    <dbReference type="NCBI Taxonomy" id="1930593"/>
    <lineage>
        <taxon>Bacteria</taxon>
        <taxon>Pseudomonadati</taxon>
        <taxon>Candidatus Omnitrophota</taxon>
        <taxon>Candidatus Velamenicoccus</taxon>
    </lineage>
</organism>
<dbReference type="PANTHER" id="PTHR30478">
    <property type="entry name" value="DNA POLYMERASE III SUBUNIT BETA"/>
    <property type="match status" value="1"/>
</dbReference>
<dbReference type="GO" id="GO:0003887">
    <property type="term" value="F:DNA-directed DNA polymerase activity"/>
    <property type="evidence" value="ECO:0007669"/>
    <property type="project" value="UniProtKB-UniRule"/>
</dbReference>
<dbReference type="InterPro" id="IPR046938">
    <property type="entry name" value="DNA_clamp_sf"/>
</dbReference>
<dbReference type="InterPro" id="IPR022635">
    <property type="entry name" value="DNA_polIII_beta_C"/>
</dbReference>
<evidence type="ECO:0000256" key="9">
    <source>
        <dbReference type="ARBA" id="ARBA00023125"/>
    </source>
</evidence>
<dbReference type="SUPFAM" id="SSF55979">
    <property type="entry name" value="DNA clamp"/>
    <property type="match status" value="3"/>
</dbReference>
<evidence type="ECO:0000256" key="1">
    <source>
        <dbReference type="ARBA" id="ARBA00004496"/>
    </source>
</evidence>
<dbReference type="RefSeq" id="WP_128698871.1">
    <property type="nucleotide sequence ID" value="NZ_CP019384.1"/>
</dbReference>
<dbReference type="InterPro" id="IPR022634">
    <property type="entry name" value="DNA_polIII_beta_N"/>
</dbReference>
<dbReference type="NCBIfam" id="TIGR00663">
    <property type="entry name" value="dnan"/>
    <property type="match status" value="1"/>
</dbReference>
<keyword evidence="15" id="KW-1185">Reference proteome</keyword>
<dbReference type="Gene3D" id="3.10.150.10">
    <property type="entry name" value="DNA Polymerase III, subunit A, domain 2"/>
    <property type="match status" value="1"/>
</dbReference>
<keyword evidence="6 10" id="KW-0548">Nucleotidyltransferase</keyword>
<dbReference type="EMBL" id="CP019384">
    <property type="protein sequence ID" value="QAT16233.1"/>
    <property type="molecule type" value="Genomic_DNA"/>
</dbReference>
<gene>
    <name evidence="14" type="ORF">BU251_00010</name>
</gene>
<dbReference type="Pfam" id="PF02768">
    <property type="entry name" value="DNA_pol3_beta_3"/>
    <property type="match status" value="1"/>
</dbReference>
<dbReference type="CDD" id="cd00140">
    <property type="entry name" value="beta_clamp"/>
    <property type="match status" value="1"/>
</dbReference>
<dbReference type="KEGG" id="vai:BU251_00010"/>
<reference evidence="14 15" key="1">
    <citation type="submission" date="2017-01" db="EMBL/GenBank/DDBJ databases">
        <title>First insights into the biology of 'candidatus Vampirococcus archaeovorus'.</title>
        <authorList>
            <person name="Kizina J."/>
            <person name="Jordan S."/>
            <person name="Stueber K."/>
            <person name="Reinhardt R."/>
            <person name="Harder J."/>
        </authorList>
    </citation>
    <scope>NUCLEOTIDE SEQUENCE [LARGE SCALE GENOMIC DNA]</scope>
    <source>
        <strain evidence="14 15">LiM</strain>
    </source>
</reference>
<feature type="domain" description="DNA polymerase III beta sliding clamp C-terminal" evidence="13">
    <location>
        <begin position="250"/>
        <end position="361"/>
    </location>
</feature>
<feature type="domain" description="DNA polymerase III beta sliding clamp central" evidence="12">
    <location>
        <begin position="129"/>
        <end position="247"/>
    </location>
</feature>
<name>A0A410P227_VELA1</name>
<comment type="subunit">
    <text evidence="10">Forms a ring-shaped head-to-tail homodimer around DNA.</text>
</comment>
<evidence type="ECO:0000256" key="2">
    <source>
        <dbReference type="ARBA" id="ARBA00010752"/>
    </source>
</evidence>
<keyword evidence="7 10" id="KW-0235">DNA replication</keyword>
<comment type="similarity">
    <text evidence="2 10">Belongs to the beta sliding clamp family.</text>
</comment>
<keyword evidence="4 10" id="KW-0963">Cytoplasm</keyword>
<feature type="domain" description="DNA polymerase III beta sliding clamp N-terminal" evidence="11">
    <location>
        <begin position="1"/>
        <end position="119"/>
    </location>
</feature>
<dbReference type="AlphaFoldDB" id="A0A410P227"/>